<protein>
    <recommendedName>
        <fullName evidence="4">Lipoprotein</fullName>
    </recommendedName>
</protein>
<dbReference type="AlphaFoldDB" id="A0A9D2A8W4"/>
<evidence type="ECO:0000313" key="3">
    <source>
        <dbReference type="Proteomes" id="UP000824023"/>
    </source>
</evidence>
<accession>A0A9D2A8W4</accession>
<dbReference type="EMBL" id="DXCK01000087">
    <property type="protein sequence ID" value="HIZ01815.1"/>
    <property type="molecule type" value="Genomic_DNA"/>
</dbReference>
<gene>
    <name evidence="2" type="ORF">H9819_06120</name>
</gene>
<keyword evidence="1" id="KW-0175">Coiled coil</keyword>
<reference evidence="2" key="2">
    <citation type="submission" date="2021-04" db="EMBL/GenBank/DDBJ databases">
        <authorList>
            <person name="Gilroy R."/>
        </authorList>
    </citation>
    <scope>NUCLEOTIDE SEQUENCE</scope>
    <source>
        <strain evidence="2">ChiHjej12B11-24981</strain>
    </source>
</reference>
<dbReference type="Proteomes" id="UP000824023">
    <property type="component" value="Unassembled WGS sequence"/>
</dbReference>
<reference evidence="2" key="1">
    <citation type="journal article" date="2021" name="PeerJ">
        <title>Extensive microbial diversity within the chicken gut microbiome revealed by metagenomics and culture.</title>
        <authorList>
            <person name="Gilroy R."/>
            <person name="Ravi A."/>
            <person name="Getino M."/>
            <person name="Pursley I."/>
            <person name="Horton D.L."/>
            <person name="Alikhan N.F."/>
            <person name="Baker D."/>
            <person name="Gharbi K."/>
            <person name="Hall N."/>
            <person name="Watson M."/>
            <person name="Adriaenssens E.M."/>
            <person name="Foster-Nyarko E."/>
            <person name="Jarju S."/>
            <person name="Secka A."/>
            <person name="Antonio M."/>
            <person name="Oren A."/>
            <person name="Chaudhuri R.R."/>
            <person name="La Ragione R."/>
            <person name="Hildebrand F."/>
            <person name="Pallen M.J."/>
        </authorList>
    </citation>
    <scope>NUCLEOTIDE SEQUENCE</scope>
    <source>
        <strain evidence="2">ChiHjej12B11-24981</strain>
    </source>
</reference>
<dbReference type="PROSITE" id="PS51257">
    <property type="entry name" value="PROKAR_LIPOPROTEIN"/>
    <property type="match status" value="1"/>
</dbReference>
<organism evidence="2 3">
    <name type="scientific">Candidatus Bacteroides merdipullorum</name>
    <dbReference type="NCBI Taxonomy" id="2838474"/>
    <lineage>
        <taxon>Bacteria</taxon>
        <taxon>Pseudomonadati</taxon>
        <taxon>Bacteroidota</taxon>
        <taxon>Bacteroidia</taxon>
        <taxon>Bacteroidales</taxon>
        <taxon>Bacteroidaceae</taxon>
        <taxon>Bacteroides</taxon>
    </lineage>
</organism>
<evidence type="ECO:0000313" key="2">
    <source>
        <dbReference type="EMBL" id="HIZ01815.1"/>
    </source>
</evidence>
<evidence type="ECO:0000256" key="1">
    <source>
        <dbReference type="SAM" id="Coils"/>
    </source>
</evidence>
<comment type="caution">
    <text evidence="2">The sequence shown here is derived from an EMBL/GenBank/DDBJ whole genome shotgun (WGS) entry which is preliminary data.</text>
</comment>
<feature type="coiled-coil region" evidence="1">
    <location>
        <begin position="86"/>
        <end position="176"/>
    </location>
</feature>
<evidence type="ECO:0008006" key="4">
    <source>
        <dbReference type="Google" id="ProtNLM"/>
    </source>
</evidence>
<sequence>MKKLVLTVIACAALLASCDGLSGGGKSRLQAENDSLQAALNQRDAELDEMMGTFNEISEGFRQINAAENRVDLQRGSLSEGSLSAKQQIAADIEFIQKQMQENKEQITKLQEMLKSSRSNSAQLKRAVESLTQELVEKTQRIEELQAELASKNIRIQELDAAVSGLTAEKESLTAENEAKARTVVQQDKALNAAWFVFGTKKELKDQHILSNTGLFRKGEVMQDAKMNKDYFTQIDIRTTKEIKLYSKAADLLTTHPAGSYALEKDNKGLLTLKITNPTSFWSVSRYLVIQVK</sequence>
<name>A0A9D2A8W4_9BACE</name>
<proteinExistence type="predicted"/>